<evidence type="ECO:0000256" key="2">
    <source>
        <dbReference type="ARBA" id="ARBA00005726"/>
    </source>
</evidence>
<feature type="compositionally biased region" description="Acidic residues" evidence="7">
    <location>
        <begin position="161"/>
        <end position="195"/>
    </location>
</feature>
<comment type="subcellular location">
    <subcellularLocation>
        <location evidence="1">Nucleus</location>
    </subcellularLocation>
</comment>
<dbReference type="GO" id="GO:0003723">
    <property type="term" value="F:RNA binding"/>
    <property type="evidence" value="ECO:0007669"/>
    <property type="project" value="TreeGrafter"/>
</dbReference>
<feature type="compositionally biased region" description="Low complexity" evidence="7">
    <location>
        <begin position="214"/>
        <end position="226"/>
    </location>
</feature>
<evidence type="ECO:0000259" key="8">
    <source>
        <dbReference type="PROSITE" id="PS50020"/>
    </source>
</evidence>
<dbReference type="AlphaFoldDB" id="A0AAD3H816"/>
<evidence type="ECO:0000256" key="7">
    <source>
        <dbReference type="SAM" id="MobiDB-lite"/>
    </source>
</evidence>
<evidence type="ECO:0000256" key="1">
    <source>
        <dbReference type="ARBA" id="ARBA00004123"/>
    </source>
</evidence>
<dbReference type="Pfam" id="PF00397">
    <property type="entry name" value="WW"/>
    <property type="match status" value="2"/>
</dbReference>
<keyword evidence="10" id="KW-1185">Reference proteome</keyword>
<comment type="similarity">
    <text evidence="2">Belongs to the NELF-D family.</text>
</comment>
<evidence type="ECO:0000256" key="3">
    <source>
        <dbReference type="ARBA" id="ARBA00022491"/>
    </source>
</evidence>
<protein>
    <recommendedName>
        <fullName evidence="8">WW domain-containing protein</fullName>
    </recommendedName>
</protein>
<dbReference type="PROSITE" id="PS01159">
    <property type="entry name" value="WW_DOMAIN_1"/>
    <property type="match status" value="1"/>
</dbReference>
<dbReference type="SUPFAM" id="SSF51045">
    <property type="entry name" value="WW domain"/>
    <property type="match status" value="2"/>
</dbReference>
<dbReference type="PROSITE" id="PS50020">
    <property type="entry name" value="WW_DOMAIN_2"/>
    <property type="match status" value="2"/>
</dbReference>
<dbReference type="SMART" id="SM00456">
    <property type="entry name" value="WW"/>
    <property type="match status" value="2"/>
</dbReference>
<comment type="caution">
    <text evidence="9">The sequence shown here is derived from an EMBL/GenBank/DDBJ whole genome shotgun (WGS) entry which is preliminary data.</text>
</comment>
<evidence type="ECO:0000313" key="9">
    <source>
        <dbReference type="EMBL" id="GFH53656.1"/>
    </source>
</evidence>
<feature type="region of interest" description="Disordered" evidence="7">
    <location>
        <begin position="24"/>
        <end position="236"/>
    </location>
</feature>
<dbReference type="PANTHER" id="PTHR12144:SF0">
    <property type="entry name" value="NEGATIVE ELONGATION FACTOR C_D"/>
    <property type="match status" value="1"/>
</dbReference>
<evidence type="ECO:0000256" key="6">
    <source>
        <dbReference type="ARBA" id="ARBA00023242"/>
    </source>
</evidence>
<dbReference type="CDD" id="cd00201">
    <property type="entry name" value="WW"/>
    <property type="match status" value="2"/>
</dbReference>
<dbReference type="EMBL" id="BLLK01000047">
    <property type="protein sequence ID" value="GFH53656.1"/>
    <property type="molecule type" value="Genomic_DNA"/>
</dbReference>
<organism evidence="9 10">
    <name type="scientific">Chaetoceros tenuissimus</name>
    <dbReference type="NCBI Taxonomy" id="426638"/>
    <lineage>
        <taxon>Eukaryota</taxon>
        <taxon>Sar</taxon>
        <taxon>Stramenopiles</taxon>
        <taxon>Ochrophyta</taxon>
        <taxon>Bacillariophyta</taxon>
        <taxon>Coscinodiscophyceae</taxon>
        <taxon>Chaetocerotophycidae</taxon>
        <taxon>Chaetocerotales</taxon>
        <taxon>Chaetocerotaceae</taxon>
        <taxon>Chaetoceros</taxon>
    </lineage>
</organism>
<feature type="compositionally biased region" description="Acidic residues" evidence="7">
    <location>
        <begin position="64"/>
        <end position="79"/>
    </location>
</feature>
<dbReference type="InterPro" id="IPR006942">
    <property type="entry name" value="TH1"/>
</dbReference>
<feature type="region of interest" description="Disordered" evidence="7">
    <location>
        <begin position="514"/>
        <end position="556"/>
    </location>
</feature>
<feature type="domain" description="WW" evidence="8">
    <location>
        <begin position="1"/>
        <end position="34"/>
    </location>
</feature>
<name>A0AAD3H816_9STRA</name>
<dbReference type="PANTHER" id="PTHR12144">
    <property type="entry name" value="NEGATIVE ELONGATION FACTOR D"/>
    <property type="match status" value="1"/>
</dbReference>
<gene>
    <name evidence="9" type="ORF">CTEN210_10132</name>
</gene>
<dbReference type="Proteomes" id="UP001054902">
    <property type="component" value="Unassembled WGS sequence"/>
</dbReference>
<evidence type="ECO:0000313" key="10">
    <source>
        <dbReference type="Proteomes" id="UP001054902"/>
    </source>
</evidence>
<evidence type="ECO:0000256" key="4">
    <source>
        <dbReference type="ARBA" id="ARBA00023015"/>
    </source>
</evidence>
<feature type="compositionally biased region" description="Basic and acidic residues" evidence="7">
    <location>
        <begin position="129"/>
        <end position="140"/>
    </location>
</feature>
<reference evidence="9 10" key="1">
    <citation type="journal article" date="2021" name="Sci. Rep.">
        <title>The genome of the diatom Chaetoceros tenuissimus carries an ancient integrated fragment of an extant virus.</title>
        <authorList>
            <person name="Hongo Y."/>
            <person name="Kimura K."/>
            <person name="Takaki Y."/>
            <person name="Yoshida Y."/>
            <person name="Baba S."/>
            <person name="Kobayashi G."/>
            <person name="Nagasaki K."/>
            <person name="Hano T."/>
            <person name="Tomaru Y."/>
        </authorList>
    </citation>
    <scope>NUCLEOTIDE SEQUENCE [LARGE SCALE GENOMIC DNA]</scope>
    <source>
        <strain evidence="9 10">NIES-3715</strain>
    </source>
</reference>
<evidence type="ECO:0000256" key="5">
    <source>
        <dbReference type="ARBA" id="ARBA00023163"/>
    </source>
</evidence>
<proteinExistence type="inferred from homology"/>
<feature type="compositionally biased region" description="Acidic residues" evidence="7">
    <location>
        <begin position="87"/>
        <end position="107"/>
    </location>
</feature>
<accession>A0AAD3H816</accession>
<keyword evidence="3" id="KW-0678">Repressor</keyword>
<dbReference type="Pfam" id="PF04858">
    <property type="entry name" value="TH1"/>
    <property type="match status" value="2"/>
</dbReference>
<dbReference type="InterPro" id="IPR036020">
    <property type="entry name" value="WW_dom_sf"/>
</dbReference>
<sequence>MSDPNVWLEYEDDEGRKYYYNEASEETAWEVPEGAIIKNPDEVEEEEEAAEEEDQGQSDTYDGQYDDAEPNDATPEPDQDGNVSMEEQPDESNNEPVQDDTNNEETMEQPVDATEEPKDPEAPTEGEIEWIRYQDDEGRDYFYNSVTGVTQWEEPDKFMEPPEEEETEQAYEQDTTDEPPMDEQDVTPAPEDDDNQPTSPSHEYTDEPMKEPVSPQRSPSPEASPQEPEEPPKDPEQVALENADAFISKPDSVMETDVTSHFFKLFQSNGPAAATKLVASFTNQPAICGILSKWLIDMKQANESYGNSLIDKFDIQKLHTAHTHEVKNLMENIIAKTAKQNFTDEAQQTIFNLSKRERMFFEEMMEHERWRRLLIDLSAEHPDSALLTLLLQNISKRGYHREIAKRINQSDYFEVFHGMLSSELTLLAKLAINGGKDTTAELELVDCADTIVNDLKRQSTTTAYTYIYAIELLDELIARSKVKAKSMSGPKALGLQRATRKWERIKEEMTQHIVKPKDNDDSNPLTKKRKVDVAVMSSESNQKQRRAFRNDTSGHDQTAKIRHISHSFETGLLQALVYYARNSIVDSKILDQLLYNPNLDNSREGKTKQGKLLLQHPLVLEYLLKSLFLRKNRSKSEDVKRKCSKLLAMAALAAERELNSDESLQELTEDDEKKKIDHFTNIIMNGSKLCEKLDTIVTIVASDEVSGDTSNLSVGAQLSSSCMQSSIVAQGFLLWAKERVSNSDFPNTAAYPGTAPGILSLTRIIVNHHPLLRKPAIDIAFNFLHHSSSELGFQKMNAIKEQALRLLLIICTKGLAIDVFVVFKATLTSGSNIDSGLVRYFVAGCLDIMKPPLSLGVVRSFGGMLLLPQCIEALKTNYFDTRKKQKLSAFLQYLEDAVASDSSQFMKSTNHDRSISASLKVAYAFS</sequence>
<feature type="domain" description="WW" evidence="8">
    <location>
        <begin position="130"/>
        <end position="157"/>
    </location>
</feature>
<dbReference type="Gene3D" id="2.20.70.10">
    <property type="match status" value="2"/>
</dbReference>
<keyword evidence="5" id="KW-0804">Transcription</keyword>
<dbReference type="GO" id="GO:0034244">
    <property type="term" value="P:negative regulation of transcription elongation by RNA polymerase II"/>
    <property type="evidence" value="ECO:0007669"/>
    <property type="project" value="TreeGrafter"/>
</dbReference>
<keyword evidence="6" id="KW-0539">Nucleus</keyword>
<dbReference type="GO" id="GO:0032021">
    <property type="term" value="C:NELF complex"/>
    <property type="evidence" value="ECO:0007669"/>
    <property type="project" value="TreeGrafter"/>
</dbReference>
<keyword evidence="4" id="KW-0805">Transcription regulation</keyword>
<dbReference type="InterPro" id="IPR001202">
    <property type="entry name" value="WW_dom"/>
</dbReference>
<feature type="compositionally biased region" description="Acidic residues" evidence="7">
    <location>
        <begin position="42"/>
        <end position="56"/>
    </location>
</feature>